<proteinExistence type="predicted"/>
<evidence type="ECO:0000313" key="1">
    <source>
        <dbReference type="EMBL" id="VAW71226.1"/>
    </source>
</evidence>
<reference evidence="1" key="1">
    <citation type="submission" date="2018-06" db="EMBL/GenBank/DDBJ databases">
        <authorList>
            <person name="Zhirakovskaya E."/>
        </authorList>
    </citation>
    <scope>NUCLEOTIDE SEQUENCE</scope>
</reference>
<gene>
    <name evidence="1" type="ORF">MNBD_GAMMA10-331</name>
</gene>
<protein>
    <submittedName>
        <fullName evidence="1">Uncharacterized protein</fullName>
    </submittedName>
</protein>
<accession>A0A3B0YRY0</accession>
<dbReference type="EMBL" id="UOFJ01000582">
    <property type="protein sequence ID" value="VAW71226.1"/>
    <property type="molecule type" value="Genomic_DNA"/>
</dbReference>
<dbReference type="AlphaFoldDB" id="A0A3B0YRY0"/>
<name>A0A3B0YRY0_9ZZZZ</name>
<sequence length="55" mass="6763">MRMYYPQEMQALFEFSGFKIEKAYGDYHCGELNRESVKQIYVLKKRPDVREFTKY</sequence>
<organism evidence="1">
    <name type="scientific">hydrothermal vent metagenome</name>
    <dbReference type="NCBI Taxonomy" id="652676"/>
    <lineage>
        <taxon>unclassified sequences</taxon>
        <taxon>metagenomes</taxon>
        <taxon>ecological metagenomes</taxon>
    </lineage>
</organism>